<evidence type="ECO:0000313" key="6">
    <source>
        <dbReference type="EMBL" id="MFC0529307.1"/>
    </source>
</evidence>
<dbReference type="CDD" id="cd06849">
    <property type="entry name" value="lipoyl_domain"/>
    <property type="match status" value="1"/>
</dbReference>
<accession>A0ABV6M449</accession>
<keyword evidence="7" id="KW-1185">Reference proteome</keyword>
<dbReference type="Proteomes" id="UP001589867">
    <property type="component" value="Unassembled WGS sequence"/>
</dbReference>
<evidence type="ECO:0000256" key="3">
    <source>
        <dbReference type="ARBA" id="ARBA00022823"/>
    </source>
</evidence>
<evidence type="ECO:0000256" key="2">
    <source>
        <dbReference type="ARBA" id="ARBA00022679"/>
    </source>
</evidence>
<dbReference type="InterPro" id="IPR011053">
    <property type="entry name" value="Single_hybrid_motif"/>
</dbReference>
<evidence type="ECO:0000313" key="7">
    <source>
        <dbReference type="Proteomes" id="UP001589867"/>
    </source>
</evidence>
<dbReference type="SUPFAM" id="SSF51230">
    <property type="entry name" value="Single hybrid motif"/>
    <property type="match status" value="1"/>
</dbReference>
<dbReference type="PANTHER" id="PTHR43178:SF5">
    <property type="entry name" value="LIPOAMIDE ACYLTRANSFERASE COMPONENT OF BRANCHED-CHAIN ALPHA-KETO ACID DEHYDROGENASE COMPLEX, MITOCHONDRIAL"/>
    <property type="match status" value="1"/>
</dbReference>
<dbReference type="PANTHER" id="PTHR43178">
    <property type="entry name" value="DIHYDROLIPOAMIDE ACETYLTRANSFERASE COMPONENT OF PYRUVATE DEHYDROGENASE COMPLEX"/>
    <property type="match status" value="1"/>
</dbReference>
<dbReference type="Gene3D" id="2.40.50.100">
    <property type="match status" value="1"/>
</dbReference>
<evidence type="ECO:0000259" key="5">
    <source>
        <dbReference type="PROSITE" id="PS50968"/>
    </source>
</evidence>
<reference evidence="6 7" key="1">
    <citation type="submission" date="2024-09" db="EMBL/GenBank/DDBJ databases">
        <authorList>
            <person name="Sun Q."/>
            <person name="Mori K."/>
        </authorList>
    </citation>
    <scope>NUCLEOTIDE SEQUENCE [LARGE SCALE GENOMIC DNA]</scope>
    <source>
        <strain evidence="6 7">TBRC 3947</strain>
    </source>
</reference>
<dbReference type="InterPro" id="IPR000089">
    <property type="entry name" value="Biotin_lipoyl"/>
</dbReference>
<organism evidence="6 7">
    <name type="scientific">Phytohabitans kaempferiae</name>
    <dbReference type="NCBI Taxonomy" id="1620943"/>
    <lineage>
        <taxon>Bacteria</taxon>
        <taxon>Bacillati</taxon>
        <taxon>Actinomycetota</taxon>
        <taxon>Actinomycetes</taxon>
        <taxon>Micromonosporales</taxon>
        <taxon>Micromonosporaceae</taxon>
    </lineage>
</organism>
<dbReference type="PROSITE" id="PS00189">
    <property type="entry name" value="LIPOYL"/>
    <property type="match status" value="1"/>
</dbReference>
<keyword evidence="2" id="KW-0808">Transferase</keyword>
<protein>
    <submittedName>
        <fullName evidence="6">Biotin/lipoyl-containing protein</fullName>
    </submittedName>
</protein>
<proteinExistence type="predicted"/>
<keyword evidence="3" id="KW-0450">Lipoyl</keyword>
<name>A0ABV6M449_9ACTN</name>
<gene>
    <name evidence="6" type="ORF">ACFFIA_16770</name>
</gene>
<keyword evidence="4" id="KW-0012">Acyltransferase</keyword>
<dbReference type="Pfam" id="PF00364">
    <property type="entry name" value="Biotin_lipoyl"/>
    <property type="match status" value="1"/>
</dbReference>
<comment type="caution">
    <text evidence="6">The sequence shown here is derived from an EMBL/GenBank/DDBJ whole genome shotgun (WGS) entry which is preliminary data.</text>
</comment>
<feature type="domain" description="Lipoyl-binding" evidence="5">
    <location>
        <begin position="2"/>
        <end position="77"/>
    </location>
</feature>
<dbReference type="EMBL" id="JBHLUH010000030">
    <property type="protein sequence ID" value="MFC0529307.1"/>
    <property type="molecule type" value="Genomic_DNA"/>
</dbReference>
<sequence>MKVTVKLPRVADTVDEVVIVEWDVSVGATVAVGDTLVRVETDKAVVEVPSPVAGVVSELLVTADDDVTTGQPIAVIQA</sequence>
<dbReference type="RefSeq" id="WP_377251927.1">
    <property type="nucleotide sequence ID" value="NZ_JBHLUH010000030.1"/>
</dbReference>
<comment type="cofactor">
    <cofactor evidence="1">
        <name>(R)-lipoate</name>
        <dbReference type="ChEBI" id="CHEBI:83088"/>
    </cofactor>
</comment>
<dbReference type="InterPro" id="IPR003016">
    <property type="entry name" value="2-oxoA_DH_lipoyl-BS"/>
</dbReference>
<evidence type="ECO:0000256" key="1">
    <source>
        <dbReference type="ARBA" id="ARBA00001938"/>
    </source>
</evidence>
<dbReference type="PROSITE" id="PS50968">
    <property type="entry name" value="BIOTINYL_LIPOYL"/>
    <property type="match status" value="1"/>
</dbReference>
<evidence type="ECO:0000256" key="4">
    <source>
        <dbReference type="ARBA" id="ARBA00023315"/>
    </source>
</evidence>
<dbReference type="InterPro" id="IPR050743">
    <property type="entry name" value="2-oxoacid_DH_E2_comp"/>
</dbReference>